<dbReference type="AlphaFoldDB" id="A0A7Y7WJ50"/>
<evidence type="ECO:0000256" key="2">
    <source>
        <dbReference type="SAM" id="Phobius"/>
    </source>
</evidence>
<organism evidence="3 4">
    <name type="scientific">Pseudomonas gingeri</name>
    <dbReference type="NCBI Taxonomy" id="117681"/>
    <lineage>
        <taxon>Bacteria</taxon>
        <taxon>Pseudomonadati</taxon>
        <taxon>Pseudomonadota</taxon>
        <taxon>Gammaproteobacteria</taxon>
        <taxon>Pseudomonadales</taxon>
        <taxon>Pseudomonadaceae</taxon>
        <taxon>Pseudomonas</taxon>
    </lineage>
</organism>
<feature type="transmembrane region" description="Helical" evidence="2">
    <location>
        <begin position="12"/>
        <end position="34"/>
    </location>
</feature>
<keyword evidence="2" id="KW-1133">Transmembrane helix</keyword>
<reference evidence="3 4" key="1">
    <citation type="submission" date="2020-04" db="EMBL/GenBank/DDBJ databases">
        <title>Molecular characterization of pseudomonads from Agaricus bisporus reveal novel blotch 2 pathogens in Western Europe.</title>
        <authorList>
            <person name="Taparia T."/>
            <person name="Krijger M."/>
            <person name="Haynes E."/>
            <person name="Elpinstone J.G."/>
            <person name="Noble R."/>
            <person name="Van Der Wolf J."/>
        </authorList>
    </citation>
    <scope>NUCLEOTIDE SEQUENCE [LARGE SCALE GENOMIC DNA]</scope>
    <source>
        <strain evidence="3 4">F1001</strain>
    </source>
</reference>
<dbReference type="Pfam" id="PF10741">
    <property type="entry name" value="T2SSM_b"/>
    <property type="match status" value="1"/>
</dbReference>
<keyword evidence="2" id="KW-0812">Transmembrane</keyword>
<name>A0A7Y7WJ50_9PSED</name>
<evidence type="ECO:0000313" key="4">
    <source>
        <dbReference type="Proteomes" id="UP000582981"/>
    </source>
</evidence>
<comment type="caution">
    <text evidence="3">The sequence shown here is derived from an EMBL/GenBank/DDBJ whole genome shotgun (WGS) entry which is preliminary data.</text>
</comment>
<evidence type="ECO:0000256" key="1">
    <source>
        <dbReference type="SAM" id="Coils"/>
    </source>
</evidence>
<proteinExistence type="predicted"/>
<dbReference type="Proteomes" id="UP000582981">
    <property type="component" value="Unassembled WGS sequence"/>
</dbReference>
<dbReference type="RefSeq" id="WP_100940138.1">
    <property type="nucleotide sequence ID" value="NZ_JACAPU010000039.1"/>
</dbReference>
<dbReference type="EMBL" id="JACAPU010000039">
    <property type="protein sequence ID" value="NWB50196.1"/>
    <property type="molecule type" value="Genomic_DNA"/>
</dbReference>
<keyword evidence="1" id="KW-0175">Coiled coil</keyword>
<protein>
    <submittedName>
        <fullName evidence="3">General secretion pathway protein GspM</fullName>
    </submittedName>
</protein>
<gene>
    <name evidence="3" type="ORF">HX829_27310</name>
</gene>
<accession>A0A7Y7WJ50</accession>
<dbReference type="NCBIfam" id="NF040576">
    <property type="entry name" value="T2SS_GspM_XpsM"/>
    <property type="match status" value="1"/>
</dbReference>
<keyword evidence="2" id="KW-0472">Membrane</keyword>
<dbReference type="InterPro" id="IPR034756">
    <property type="entry name" value="T2SSM_b"/>
</dbReference>
<feature type="coiled-coil region" evidence="1">
    <location>
        <begin position="38"/>
        <end position="75"/>
    </location>
</feature>
<sequence>MPLRLTRRDQRGAALLLAALGLIAAYFIGIHWWFTSPLQSISEDMDTLRAQRQRYQALELQRPILEAQLAQARNAPSSNDSLLPDTDAGAATAQLMQLVAAKLQTLAPEGGGCTITNRMPIPVVNSAPYRQVKISINLDCAIEPLANLLYELENQPVALFVEALSIRRNPMPAPDANHRLAVQLQIGAYLNNPPEKNPPVRKGEPAT</sequence>
<evidence type="ECO:0000313" key="3">
    <source>
        <dbReference type="EMBL" id="NWB50196.1"/>
    </source>
</evidence>